<feature type="chain" id="PRO_5005516985" evidence="2">
    <location>
        <begin position="20"/>
        <end position="180"/>
    </location>
</feature>
<accession>A0A0K8R9J4</accession>
<reference evidence="3" key="1">
    <citation type="submission" date="2012-12" db="EMBL/GenBank/DDBJ databases">
        <title>Identification and characterization of a phenylalanine ammonia-lyase gene family in Isatis indigotica Fort.</title>
        <authorList>
            <person name="Liu Q."/>
            <person name="Chen J."/>
            <person name="Zhou X."/>
            <person name="Di P."/>
            <person name="Xiao Y."/>
            <person name="Xuan H."/>
            <person name="Zhang L."/>
            <person name="Chen W."/>
        </authorList>
    </citation>
    <scope>NUCLEOTIDE SEQUENCE</scope>
    <source>
        <tissue evidence="3">Salivary gland</tissue>
    </source>
</reference>
<feature type="compositionally biased region" description="Low complexity" evidence="1">
    <location>
        <begin position="37"/>
        <end position="56"/>
    </location>
</feature>
<evidence type="ECO:0000256" key="1">
    <source>
        <dbReference type="SAM" id="MobiDB-lite"/>
    </source>
</evidence>
<sequence>MEIKWILAYFLLSSSLVFGNVQKVQKSTKKAPQAPNKSTSSSATPTKKGTAASTSTQKIQKEALPKTTAAPQPPAPIPSTDPIICELEKNGSAFALPSLQCTLRELPENLTDNMNNYMTTGGKNVSHLLKEICEFMKVNKNPEFMSNYTKNDNDMITDTSKLCRIRHTTKSECEIPNLIE</sequence>
<feature type="signal peptide" evidence="2">
    <location>
        <begin position="1"/>
        <end position="19"/>
    </location>
</feature>
<evidence type="ECO:0000256" key="2">
    <source>
        <dbReference type="SAM" id="SignalP"/>
    </source>
</evidence>
<protein>
    <submittedName>
        <fullName evidence="3">Putative isac anti-complement</fullName>
    </submittedName>
</protein>
<dbReference type="EMBL" id="GADI01006260">
    <property type="protein sequence ID" value="JAA67548.1"/>
    <property type="molecule type" value="mRNA"/>
</dbReference>
<name>A0A0K8R9J4_IXORI</name>
<evidence type="ECO:0000313" key="3">
    <source>
        <dbReference type="EMBL" id="JAA67548.1"/>
    </source>
</evidence>
<proteinExistence type="evidence at transcript level"/>
<keyword evidence="2" id="KW-0732">Signal</keyword>
<organism evidence="3">
    <name type="scientific">Ixodes ricinus</name>
    <name type="common">Common tick</name>
    <name type="synonym">Acarus ricinus</name>
    <dbReference type="NCBI Taxonomy" id="34613"/>
    <lineage>
        <taxon>Eukaryota</taxon>
        <taxon>Metazoa</taxon>
        <taxon>Ecdysozoa</taxon>
        <taxon>Arthropoda</taxon>
        <taxon>Chelicerata</taxon>
        <taxon>Arachnida</taxon>
        <taxon>Acari</taxon>
        <taxon>Parasitiformes</taxon>
        <taxon>Ixodida</taxon>
        <taxon>Ixodoidea</taxon>
        <taxon>Ixodidae</taxon>
        <taxon>Ixodinae</taxon>
        <taxon>Ixodes</taxon>
    </lineage>
</organism>
<feature type="region of interest" description="Disordered" evidence="1">
    <location>
        <begin position="26"/>
        <end position="82"/>
    </location>
</feature>
<dbReference type="AlphaFoldDB" id="A0A0K8R9J4"/>